<dbReference type="AlphaFoldDB" id="D8PCL2"/>
<evidence type="ECO:0000256" key="8">
    <source>
        <dbReference type="HAMAP-Rule" id="MF_00218"/>
    </source>
</evidence>
<dbReference type="KEGG" id="nde:NIDE1215"/>
<comment type="function">
    <text evidence="8">Catalyzes the decarboxylation of four acetate groups of uroporphyrinogen-III to yield coproporphyrinogen-III.</text>
</comment>
<keyword evidence="7 8" id="KW-0627">Porphyrin biosynthesis</keyword>
<feature type="binding site" evidence="8">
    <location>
        <position position="72"/>
    </location>
    <ligand>
        <name>substrate</name>
    </ligand>
</feature>
<evidence type="ECO:0000313" key="14">
    <source>
        <dbReference type="Proteomes" id="UP000001660"/>
    </source>
</evidence>
<dbReference type="UniPathway" id="UPA00251">
    <property type="reaction ID" value="UER00321"/>
</dbReference>
<gene>
    <name evidence="8 13" type="primary">hemE</name>
    <name evidence="13" type="ORF">NIDE1215</name>
</gene>
<keyword evidence="6 8" id="KW-0456">Lyase</keyword>
<keyword evidence="5 8" id="KW-0210">Decarboxylase</keyword>
<feature type="domain" description="Uroporphyrinogen decarboxylase (URO-D)" evidence="11">
    <location>
        <begin position="18"/>
        <end position="27"/>
    </location>
</feature>
<comment type="similarity">
    <text evidence="2 8 10">Belongs to the uroporphyrinogen decarboxylase family.</text>
</comment>
<evidence type="ECO:0000259" key="12">
    <source>
        <dbReference type="PROSITE" id="PS00907"/>
    </source>
</evidence>
<evidence type="ECO:0000256" key="2">
    <source>
        <dbReference type="ARBA" id="ARBA00009935"/>
    </source>
</evidence>
<evidence type="ECO:0000256" key="6">
    <source>
        <dbReference type="ARBA" id="ARBA00023239"/>
    </source>
</evidence>
<dbReference type="EC" id="4.1.1.37" evidence="3 8"/>
<dbReference type="GO" id="GO:0005829">
    <property type="term" value="C:cytosol"/>
    <property type="evidence" value="ECO:0007669"/>
    <property type="project" value="TreeGrafter"/>
</dbReference>
<keyword evidence="4 8" id="KW-0963">Cytoplasm</keyword>
<dbReference type="HOGENOM" id="CLU_040933_0_1_0"/>
<dbReference type="GO" id="GO:0004853">
    <property type="term" value="F:uroporphyrinogen decarboxylase activity"/>
    <property type="evidence" value="ECO:0007669"/>
    <property type="project" value="UniProtKB-UniRule"/>
</dbReference>
<dbReference type="InterPro" id="IPR000257">
    <property type="entry name" value="Uroporphyrinogen_deCOase"/>
</dbReference>
<evidence type="ECO:0000256" key="1">
    <source>
        <dbReference type="ARBA" id="ARBA00004804"/>
    </source>
</evidence>
<evidence type="ECO:0000256" key="7">
    <source>
        <dbReference type="ARBA" id="ARBA00023244"/>
    </source>
</evidence>
<dbReference type="PANTHER" id="PTHR21091:SF169">
    <property type="entry name" value="UROPORPHYRINOGEN DECARBOXYLASE"/>
    <property type="match status" value="1"/>
</dbReference>
<accession>D8PCL2</accession>
<dbReference type="PROSITE" id="PS00907">
    <property type="entry name" value="UROD_2"/>
    <property type="match status" value="1"/>
</dbReference>
<evidence type="ECO:0000256" key="10">
    <source>
        <dbReference type="RuleBase" id="RU004169"/>
    </source>
</evidence>
<dbReference type="Proteomes" id="UP000001660">
    <property type="component" value="Chromosome"/>
</dbReference>
<feature type="site" description="Transition state stabilizer" evidence="8">
    <location>
        <position position="72"/>
    </location>
</feature>
<comment type="catalytic activity">
    <reaction evidence="8 9">
        <text>uroporphyrinogen III + 4 H(+) = coproporphyrinogen III + 4 CO2</text>
        <dbReference type="Rhea" id="RHEA:19865"/>
        <dbReference type="ChEBI" id="CHEBI:15378"/>
        <dbReference type="ChEBI" id="CHEBI:16526"/>
        <dbReference type="ChEBI" id="CHEBI:57308"/>
        <dbReference type="ChEBI" id="CHEBI:57309"/>
        <dbReference type="EC" id="4.1.1.37"/>
    </reaction>
</comment>
<evidence type="ECO:0000256" key="4">
    <source>
        <dbReference type="ARBA" id="ARBA00022490"/>
    </source>
</evidence>
<dbReference type="HAMAP" id="MF_00218">
    <property type="entry name" value="URO_D"/>
    <property type="match status" value="1"/>
</dbReference>
<feature type="binding site" evidence="8">
    <location>
        <begin position="23"/>
        <end position="27"/>
    </location>
    <ligand>
        <name>substrate</name>
    </ligand>
</feature>
<protein>
    <recommendedName>
        <fullName evidence="3 8">Uroporphyrinogen decarboxylase</fullName>
        <shortName evidence="8">UPD</shortName>
        <shortName evidence="8">URO-D</shortName>
        <ecNumber evidence="3 8">4.1.1.37</ecNumber>
    </recommendedName>
</protein>
<dbReference type="PROSITE" id="PS00906">
    <property type="entry name" value="UROD_1"/>
    <property type="match status" value="1"/>
</dbReference>
<dbReference type="PANTHER" id="PTHR21091">
    <property type="entry name" value="METHYLTETRAHYDROFOLATE:HOMOCYSTEINE METHYLTRANSFERASE RELATED"/>
    <property type="match status" value="1"/>
</dbReference>
<comment type="pathway">
    <text evidence="1 8 9">Porphyrin-containing compound metabolism; protoporphyrin-IX biosynthesis; coproporphyrinogen-III from 5-aminolevulinate: step 4/4.</text>
</comment>
<dbReference type="InterPro" id="IPR006361">
    <property type="entry name" value="Uroporphyrinogen_deCO2ase_HemE"/>
</dbReference>
<feature type="binding site" evidence="8">
    <location>
        <position position="203"/>
    </location>
    <ligand>
        <name>substrate</name>
    </ligand>
</feature>
<reference evidence="13 14" key="1">
    <citation type="journal article" date="2010" name="Proc. Natl. Acad. Sci. U.S.A.">
        <title>A Nitrospira metagenome illuminates the physiology and evolution of globally important nitrite-oxidizing bacteria.</title>
        <authorList>
            <person name="Lucker S."/>
            <person name="Wagner M."/>
            <person name="Maixner F."/>
            <person name="Pelletier E."/>
            <person name="Koch H."/>
            <person name="Vacherie B."/>
            <person name="Rattei T."/>
            <person name="Sinninghe Damste J."/>
            <person name="Spieck E."/>
            <person name="Le Paslier D."/>
            <person name="Daims H."/>
        </authorList>
    </citation>
    <scope>NUCLEOTIDE SEQUENCE [LARGE SCALE GENOMIC DNA]</scope>
</reference>
<dbReference type="Gene3D" id="3.20.20.210">
    <property type="match status" value="1"/>
</dbReference>
<dbReference type="STRING" id="330214.NIDE1215"/>
<dbReference type="OrthoDB" id="9813603at2"/>
<name>D8PCL2_9BACT</name>
<dbReference type="Pfam" id="PF01208">
    <property type="entry name" value="URO-D"/>
    <property type="match status" value="1"/>
</dbReference>
<evidence type="ECO:0000313" key="13">
    <source>
        <dbReference type="EMBL" id="CBK40971.1"/>
    </source>
</evidence>
<dbReference type="NCBIfam" id="TIGR01464">
    <property type="entry name" value="hemE"/>
    <property type="match status" value="1"/>
</dbReference>
<feature type="domain" description="Uroporphyrinogen decarboxylase (URO-D)" evidence="12">
    <location>
        <begin position="136"/>
        <end position="152"/>
    </location>
</feature>
<sequence length="341" mass="38228">MNDRFLKACRREPVDCTPVWFMRQAGRYMVEYRRLREKHSILELCKTPDLAAQVTLQPIDRFALDAAIIFADILLPLEPMGLSLEFAEGEGPIIHNPVRDRAAVDRLKVIDDTELQYVMDAISLTRKMLAGRVPLIGFAGAPFTLASYAIEGGSSRNYIHTKQMMYREPETWHRLMDKFARVITGYLRRQIRAGAQAVQLFDSWVGCLSAGDYAEYVVPHVQLIFEGLKHEGVPLIHFGTGTTAILKAMRQAGGDVIGIDWRIPIDEAWAMVGYDRAVQGNLDPVTLFGPISEIERRVTDILQRAAGRPGHIFNLGHGILPNTPVENVAATIDLVHKLSTR</sequence>
<dbReference type="eggNOG" id="COG0407">
    <property type="taxonomic scope" value="Bacteria"/>
</dbReference>
<dbReference type="GO" id="GO:0006782">
    <property type="term" value="P:protoporphyrinogen IX biosynthetic process"/>
    <property type="evidence" value="ECO:0007669"/>
    <property type="project" value="UniProtKB-UniRule"/>
</dbReference>
<dbReference type="SUPFAM" id="SSF51726">
    <property type="entry name" value="UROD/MetE-like"/>
    <property type="match status" value="1"/>
</dbReference>
<organism evidence="13 14">
    <name type="scientific">Nitrospira defluvii</name>
    <dbReference type="NCBI Taxonomy" id="330214"/>
    <lineage>
        <taxon>Bacteria</taxon>
        <taxon>Pseudomonadati</taxon>
        <taxon>Nitrospirota</taxon>
        <taxon>Nitrospiria</taxon>
        <taxon>Nitrospirales</taxon>
        <taxon>Nitrospiraceae</taxon>
        <taxon>Nitrospira</taxon>
    </lineage>
</organism>
<comment type="subunit">
    <text evidence="8">Homodimer.</text>
</comment>
<dbReference type="EMBL" id="FP929003">
    <property type="protein sequence ID" value="CBK40971.1"/>
    <property type="molecule type" value="Genomic_DNA"/>
</dbReference>
<evidence type="ECO:0000259" key="11">
    <source>
        <dbReference type="PROSITE" id="PS00906"/>
    </source>
</evidence>
<feature type="binding site" evidence="8">
    <location>
        <position position="317"/>
    </location>
    <ligand>
        <name>substrate</name>
    </ligand>
</feature>
<dbReference type="InterPro" id="IPR038071">
    <property type="entry name" value="UROD/MetE-like_sf"/>
</dbReference>
<dbReference type="CDD" id="cd00717">
    <property type="entry name" value="URO-D"/>
    <property type="match status" value="1"/>
</dbReference>
<evidence type="ECO:0000256" key="5">
    <source>
        <dbReference type="ARBA" id="ARBA00022793"/>
    </source>
</evidence>
<evidence type="ECO:0000256" key="3">
    <source>
        <dbReference type="ARBA" id="ARBA00012288"/>
    </source>
</evidence>
<comment type="subcellular location">
    <subcellularLocation>
        <location evidence="8">Cytoplasm</location>
    </subcellularLocation>
</comment>
<evidence type="ECO:0000256" key="9">
    <source>
        <dbReference type="RuleBase" id="RU000554"/>
    </source>
</evidence>
<feature type="binding site" evidence="8">
    <location>
        <position position="148"/>
    </location>
    <ligand>
        <name>substrate</name>
    </ligand>
</feature>
<comment type="caution">
    <text evidence="8">Lacks conserved residue(s) required for the propagation of feature annotation.</text>
</comment>
<keyword evidence="14" id="KW-1185">Reference proteome</keyword>
<proteinExistence type="inferred from homology"/>
<dbReference type="FunFam" id="3.20.20.210:FF:000007">
    <property type="entry name" value="Uroporphyrinogen decarboxylase"/>
    <property type="match status" value="1"/>
</dbReference>